<feature type="signal peptide" evidence="1">
    <location>
        <begin position="1"/>
        <end position="26"/>
    </location>
</feature>
<name>A0A0A8JYV3_9HYPH</name>
<evidence type="ECO:0000313" key="3">
    <source>
        <dbReference type="Proteomes" id="UP000031643"/>
    </source>
</evidence>
<evidence type="ECO:0000256" key="1">
    <source>
        <dbReference type="SAM" id="SignalP"/>
    </source>
</evidence>
<dbReference type="KEGG" id="mcg:GL4_0512"/>
<feature type="chain" id="PRO_5002037673" evidence="1">
    <location>
        <begin position="27"/>
        <end position="75"/>
    </location>
</feature>
<sequence>MNKNVLLATAAAALIAGATLASPAQAAKTCQEVAKVKATSMMERVKIKRECKKSMKSAKADGGMFSKLNFLKDRS</sequence>
<evidence type="ECO:0000313" key="2">
    <source>
        <dbReference type="EMBL" id="BAQ15978.1"/>
    </source>
</evidence>
<dbReference type="STRING" id="1384459.GL4_0512"/>
<accession>A0A0A8JYV3</accession>
<proteinExistence type="predicted"/>
<keyword evidence="1" id="KW-0732">Signal</keyword>
<dbReference type="OrthoDB" id="8453985at2"/>
<gene>
    <name evidence="2" type="ORF">GL4_0512</name>
</gene>
<organism evidence="2 3">
    <name type="scientific">Methyloceanibacter caenitepidi</name>
    <dbReference type="NCBI Taxonomy" id="1384459"/>
    <lineage>
        <taxon>Bacteria</taxon>
        <taxon>Pseudomonadati</taxon>
        <taxon>Pseudomonadota</taxon>
        <taxon>Alphaproteobacteria</taxon>
        <taxon>Hyphomicrobiales</taxon>
        <taxon>Hyphomicrobiaceae</taxon>
        <taxon>Methyloceanibacter</taxon>
    </lineage>
</organism>
<dbReference type="AlphaFoldDB" id="A0A0A8JYV3"/>
<reference evidence="2 3" key="1">
    <citation type="submission" date="2014-09" db="EMBL/GenBank/DDBJ databases">
        <title>Genome sequencing of Methyloceanibacter caenitepidi Gela4.</title>
        <authorList>
            <person name="Takeuchi M."/>
            <person name="Susumu S."/>
            <person name="Kamagata Y."/>
            <person name="Oshima K."/>
            <person name="Hattori M."/>
            <person name="Iwasaki W."/>
        </authorList>
    </citation>
    <scope>NUCLEOTIDE SEQUENCE [LARGE SCALE GENOMIC DNA]</scope>
    <source>
        <strain evidence="2 3">Gela4</strain>
    </source>
</reference>
<dbReference type="EMBL" id="AP014648">
    <property type="protein sequence ID" value="BAQ15978.1"/>
    <property type="molecule type" value="Genomic_DNA"/>
</dbReference>
<protein>
    <submittedName>
        <fullName evidence="2">Uncharacterized protein</fullName>
    </submittedName>
</protein>
<dbReference type="HOGENOM" id="CLU_2666872_0_0_5"/>
<dbReference type="RefSeq" id="WP_045364181.1">
    <property type="nucleotide sequence ID" value="NZ_AP014648.1"/>
</dbReference>
<dbReference type="Proteomes" id="UP000031643">
    <property type="component" value="Chromosome"/>
</dbReference>
<keyword evidence="3" id="KW-1185">Reference proteome</keyword>